<organism evidence="1">
    <name type="scientific">invertebrate metagenome</name>
    <dbReference type="NCBI Taxonomy" id="1711999"/>
    <lineage>
        <taxon>unclassified sequences</taxon>
        <taxon>metagenomes</taxon>
        <taxon>organismal metagenomes</taxon>
    </lineage>
</organism>
<name>A0A2H9T5E0_9ZZZZ</name>
<accession>A0A2H9T5E0</accession>
<reference evidence="1" key="1">
    <citation type="journal article" date="2017" name="Appl. Environ. Microbiol.">
        <title>Molecular characterization of an Endozoicomonas-like organism causing infection in king scallop Pecten maximus L.</title>
        <authorList>
            <person name="Cano I."/>
            <person name="van Aerle R."/>
            <person name="Ross S."/>
            <person name="Verner-Jeffreys D.W."/>
            <person name="Paley R.K."/>
            <person name="Rimmer G."/>
            <person name="Ryder D."/>
            <person name="Hooper P."/>
            <person name="Stone D."/>
            <person name="Feist S.W."/>
        </authorList>
    </citation>
    <scope>NUCLEOTIDE SEQUENCE</scope>
</reference>
<proteinExistence type="predicted"/>
<evidence type="ECO:0000313" key="1">
    <source>
        <dbReference type="EMBL" id="PJE78426.1"/>
    </source>
</evidence>
<comment type="caution">
    <text evidence="1">The sequence shown here is derived from an EMBL/GenBank/DDBJ whole genome shotgun (WGS) entry which is preliminary data.</text>
</comment>
<sequence length="53" mass="6059">MVLCMEHLVEIRMAISALTARLCVLDNSRMYVEKSYLLLFCVILRSKAVLGLE</sequence>
<dbReference type="AlphaFoldDB" id="A0A2H9T5E0"/>
<gene>
    <name evidence="1" type="ORF">CI610_02639</name>
</gene>
<protein>
    <submittedName>
        <fullName evidence="1">Uncharacterized protein</fullName>
    </submittedName>
</protein>
<dbReference type="EMBL" id="NSIT01000185">
    <property type="protein sequence ID" value="PJE78426.1"/>
    <property type="molecule type" value="Genomic_DNA"/>
</dbReference>